<keyword evidence="7" id="KW-0503">Monooxygenase</keyword>
<evidence type="ECO:0000256" key="8">
    <source>
        <dbReference type="SAM" id="SignalP"/>
    </source>
</evidence>
<comment type="similarity">
    <text evidence="2">Belongs to the cytochrome P450 family.</text>
</comment>
<dbReference type="STRING" id="35570.A0A1I8PIS9"/>
<dbReference type="EnsemblMetazoa" id="SCAU008472-RA">
    <property type="protein sequence ID" value="SCAU008472-PA"/>
    <property type="gene ID" value="SCAU008472"/>
</dbReference>
<evidence type="ECO:0000256" key="2">
    <source>
        <dbReference type="ARBA" id="ARBA00010617"/>
    </source>
</evidence>
<proteinExistence type="inferred from homology"/>
<evidence type="ECO:0000256" key="6">
    <source>
        <dbReference type="ARBA" id="ARBA00023004"/>
    </source>
</evidence>
<keyword evidence="6" id="KW-0408">Iron</keyword>
<dbReference type="GO" id="GO:0004497">
    <property type="term" value="F:monooxygenase activity"/>
    <property type="evidence" value="ECO:0007669"/>
    <property type="project" value="UniProtKB-KW"/>
</dbReference>
<organism evidence="9 10">
    <name type="scientific">Stomoxys calcitrans</name>
    <name type="common">Stable fly</name>
    <name type="synonym">Conops calcitrans</name>
    <dbReference type="NCBI Taxonomy" id="35570"/>
    <lineage>
        <taxon>Eukaryota</taxon>
        <taxon>Metazoa</taxon>
        <taxon>Ecdysozoa</taxon>
        <taxon>Arthropoda</taxon>
        <taxon>Hexapoda</taxon>
        <taxon>Insecta</taxon>
        <taxon>Pterygota</taxon>
        <taxon>Neoptera</taxon>
        <taxon>Endopterygota</taxon>
        <taxon>Diptera</taxon>
        <taxon>Brachycera</taxon>
        <taxon>Muscomorpha</taxon>
        <taxon>Muscoidea</taxon>
        <taxon>Muscidae</taxon>
        <taxon>Stomoxys</taxon>
    </lineage>
</organism>
<dbReference type="InterPro" id="IPR036396">
    <property type="entry name" value="Cyt_P450_sf"/>
</dbReference>
<dbReference type="InterPro" id="IPR001128">
    <property type="entry name" value="Cyt_P450"/>
</dbReference>
<keyword evidence="3" id="KW-0349">Heme</keyword>
<dbReference type="KEGG" id="scac:106084167"/>
<evidence type="ECO:0000256" key="3">
    <source>
        <dbReference type="ARBA" id="ARBA00022617"/>
    </source>
</evidence>
<evidence type="ECO:0000256" key="4">
    <source>
        <dbReference type="ARBA" id="ARBA00022723"/>
    </source>
</evidence>
<reference evidence="9" key="1">
    <citation type="submission" date="2020-05" db="UniProtKB">
        <authorList>
            <consortium name="EnsemblMetazoa"/>
        </authorList>
    </citation>
    <scope>IDENTIFICATION</scope>
    <source>
        <strain evidence="9">USDA</strain>
    </source>
</reference>
<dbReference type="AlphaFoldDB" id="A0A1I8PIS9"/>
<dbReference type="InterPro" id="IPR050196">
    <property type="entry name" value="Cytochrome_P450_Monoox"/>
</dbReference>
<keyword evidence="5" id="KW-0560">Oxidoreductase</keyword>
<feature type="signal peptide" evidence="8">
    <location>
        <begin position="1"/>
        <end position="20"/>
    </location>
</feature>
<dbReference type="SUPFAM" id="SSF48264">
    <property type="entry name" value="Cytochrome P450"/>
    <property type="match status" value="1"/>
</dbReference>
<dbReference type="PANTHER" id="PTHR24291:SF187">
    <property type="entry name" value="CYTOCHROME P450 4AE1-RELATED"/>
    <property type="match status" value="1"/>
</dbReference>
<dbReference type="PANTHER" id="PTHR24291">
    <property type="entry name" value="CYTOCHROME P450 FAMILY 4"/>
    <property type="match status" value="1"/>
</dbReference>
<dbReference type="Gene3D" id="1.10.630.10">
    <property type="entry name" value="Cytochrome P450"/>
    <property type="match status" value="1"/>
</dbReference>
<comment type="cofactor">
    <cofactor evidence="1">
        <name>heme</name>
        <dbReference type="ChEBI" id="CHEBI:30413"/>
    </cofactor>
</comment>
<dbReference type="GO" id="GO:0020037">
    <property type="term" value="F:heme binding"/>
    <property type="evidence" value="ECO:0007669"/>
    <property type="project" value="InterPro"/>
</dbReference>
<evidence type="ECO:0000256" key="7">
    <source>
        <dbReference type="ARBA" id="ARBA00023033"/>
    </source>
</evidence>
<dbReference type="OrthoDB" id="1470350at2759"/>
<dbReference type="Proteomes" id="UP000095300">
    <property type="component" value="Unassembled WGS sequence"/>
</dbReference>
<dbReference type="Pfam" id="PF00067">
    <property type="entry name" value="p450"/>
    <property type="match status" value="1"/>
</dbReference>
<feature type="chain" id="PRO_5009326715" evidence="8">
    <location>
        <begin position="21"/>
        <end position="208"/>
    </location>
</feature>
<keyword evidence="10" id="KW-1185">Reference proteome</keyword>
<evidence type="ECO:0000256" key="1">
    <source>
        <dbReference type="ARBA" id="ARBA00001971"/>
    </source>
</evidence>
<name>A0A1I8PIS9_STOCA</name>
<sequence>MWWLIFSFIFSSLIIWDVLKRQRYNLVLKQSSIKGPYFIVPLIGDSWLGLGNDRANVFRLFAKLKNKYGRVYRLWLFYDLMLVISDVKYFETILTCTNTIKKSFIYDMFTKWLGEGLLLSHGSKWYARRKLLTPTYHFKILEDFVEVFDQQSRVLVKRLHPMADGKTVYNIFPVICPTALDIITETAMGVKVNAQDHPDFPYVEAVKK</sequence>
<accession>A0A1I8PIS9</accession>
<keyword evidence="4" id="KW-0479">Metal-binding</keyword>
<evidence type="ECO:0000313" key="10">
    <source>
        <dbReference type="Proteomes" id="UP000095300"/>
    </source>
</evidence>
<gene>
    <name evidence="9" type="primary">106084167</name>
</gene>
<evidence type="ECO:0000256" key="5">
    <source>
        <dbReference type="ARBA" id="ARBA00023002"/>
    </source>
</evidence>
<dbReference type="VEuPathDB" id="VectorBase:SCAU008472"/>
<evidence type="ECO:0000313" key="9">
    <source>
        <dbReference type="EnsemblMetazoa" id="SCAU008472-PA"/>
    </source>
</evidence>
<protein>
    <submittedName>
        <fullName evidence="9">Uncharacterized protein</fullName>
    </submittedName>
</protein>
<dbReference type="GO" id="GO:0005506">
    <property type="term" value="F:iron ion binding"/>
    <property type="evidence" value="ECO:0007669"/>
    <property type="project" value="InterPro"/>
</dbReference>
<keyword evidence="8" id="KW-0732">Signal</keyword>
<dbReference type="GO" id="GO:0016705">
    <property type="term" value="F:oxidoreductase activity, acting on paired donors, with incorporation or reduction of molecular oxygen"/>
    <property type="evidence" value="ECO:0007669"/>
    <property type="project" value="InterPro"/>
</dbReference>